<sequence length="181" mass="20331">MGRPWPISILASLEDAGIIKCATSLFNNLQKAPNTVTWNLIIKSHLDFGLLVKFCCCVRLGELGVKVDSFTLPSINRAVSSLKRDSLLGKMVHCVAMKLGFGSDLYFCNTMIEVYAKSWWVRYGLKVFDEMSQRDLFLDIDDFWNACQRYCRGYGIHGLGVEAAELFNKMLEEGAKPSSVT</sequence>
<keyword evidence="1" id="KW-0677">Repeat</keyword>
<name>A0AAD6LIU8_9ROSI</name>
<dbReference type="Gene3D" id="1.25.40.10">
    <property type="entry name" value="Tetratricopeptide repeat domain"/>
    <property type="match status" value="1"/>
</dbReference>
<accession>A0AAD6LIU8</accession>
<proteinExistence type="predicted"/>
<dbReference type="GO" id="GO:0003723">
    <property type="term" value="F:RNA binding"/>
    <property type="evidence" value="ECO:0007669"/>
    <property type="project" value="InterPro"/>
</dbReference>
<dbReference type="GO" id="GO:0009451">
    <property type="term" value="P:RNA modification"/>
    <property type="evidence" value="ECO:0007669"/>
    <property type="project" value="InterPro"/>
</dbReference>
<dbReference type="AlphaFoldDB" id="A0AAD6LIU8"/>
<evidence type="ECO:0008006" key="4">
    <source>
        <dbReference type="Google" id="ProtNLM"/>
    </source>
</evidence>
<dbReference type="Pfam" id="PF01535">
    <property type="entry name" value="PPR"/>
    <property type="match status" value="2"/>
</dbReference>
<organism evidence="2 3">
    <name type="scientific">Populus alba x Populus x berolinensis</name>
    <dbReference type="NCBI Taxonomy" id="444605"/>
    <lineage>
        <taxon>Eukaryota</taxon>
        <taxon>Viridiplantae</taxon>
        <taxon>Streptophyta</taxon>
        <taxon>Embryophyta</taxon>
        <taxon>Tracheophyta</taxon>
        <taxon>Spermatophyta</taxon>
        <taxon>Magnoliopsida</taxon>
        <taxon>eudicotyledons</taxon>
        <taxon>Gunneridae</taxon>
        <taxon>Pentapetalae</taxon>
        <taxon>rosids</taxon>
        <taxon>fabids</taxon>
        <taxon>Malpighiales</taxon>
        <taxon>Salicaceae</taxon>
        <taxon>Saliceae</taxon>
        <taxon>Populus</taxon>
    </lineage>
</organism>
<dbReference type="NCBIfam" id="TIGR00756">
    <property type="entry name" value="PPR"/>
    <property type="match status" value="1"/>
</dbReference>
<gene>
    <name evidence="2" type="ORF">NC653_036025</name>
</gene>
<evidence type="ECO:0000313" key="2">
    <source>
        <dbReference type="EMBL" id="KAJ6967962.1"/>
    </source>
</evidence>
<keyword evidence="3" id="KW-1185">Reference proteome</keyword>
<comment type="caution">
    <text evidence="2">The sequence shown here is derived from an EMBL/GenBank/DDBJ whole genome shotgun (WGS) entry which is preliminary data.</text>
</comment>
<dbReference type="PANTHER" id="PTHR47926">
    <property type="entry name" value="PENTATRICOPEPTIDE REPEAT-CONTAINING PROTEIN"/>
    <property type="match status" value="1"/>
</dbReference>
<evidence type="ECO:0000256" key="1">
    <source>
        <dbReference type="ARBA" id="ARBA00022737"/>
    </source>
</evidence>
<dbReference type="EMBL" id="JAQIZT010000016">
    <property type="protein sequence ID" value="KAJ6967962.1"/>
    <property type="molecule type" value="Genomic_DNA"/>
</dbReference>
<protein>
    <recommendedName>
        <fullName evidence="4">Pentatricopeptide repeat-containing protein</fullName>
    </recommendedName>
</protein>
<reference evidence="2 3" key="1">
    <citation type="journal article" date="2023" name="Mol. Ecol. Resour.">
        <title>Chromosome-level genome assembly of a triploid poplar Populus alba 'Berolinensis'.</title>
        <authorList>
            <person name="Chen S."/>
            <person name="Yu Y."/>
            <person name="Wang X."/>
            <person name="Wang S."/>
            <person name="Zhang T."/>
            <person name="Zhou Y."/>
            <person name="He R."/>
            <person name="Meng N."/>
            <person name="Wang Y."/>
            <person name="Liu W."/>
            <person name="Liu Z."/>
            <person name="Liu J."/>
            <person name="Guo Q."/>
            <person name="Huang H."/>
            <person name="Sederoff R.R."/>
            <person name="Wang G."/>
            <person name="Qu G."/>
            <person name="Chen S."/>
        </authorList>
    </citation>
    <scope>NUCLEOTIDE SEQUENCE [LARGE SCALE GENOMIC DNA]</scope>
    <source>
        <strain evidence="2">SC-2020</strain>
    </source>
</reference>
<dbReference type="Proteomes" id="UP001164929">
    <property type="component" value="Chromosome 16"/>
</dbReference>
<evidence type="ECO:0000313" key="3">
    <source>
        <dbReference type="Proteomes" id="UP001164929"/>
    </source>
</evidence>
<dbReference type="InterPro" id="IPR002885">
    <property type="entry name" value="PPR_rpt"/>
</dbReference>
<dbReference type="InterPro" id="IPR011990">
    <property type="entry name" value="TPR-like_helical_dom_sf"/>
</dbReference>
<dbReference type="PANTHER" id="PTHR47926:SF347">
    <property type="entry name" value="PENTATRICOPEPTIDE REPEAT-CONTAINING PROTEIN"/>
    <property type="match status" value="1"/>
</dbReference>
<dbReference type="InterPro" id="IPR046960">
    <property type="entry name" value="PPR_At4g14850-like_plant"/>
</dbReference>